<sequence length="95" mass="10460">MCTGKHRESSTAFRERFCLVLCSTVLCCRLNRPVSASGWFPTATTGVELLQGGSASLDRIPMQPLTSYMIKPHVSNVMAGRDWPCNWDGTGQPQI</sequence>
<proteinExistence type="predicted"/>
<organism evidence="1 2">
    <name type="scientific">Caerostris extrusa</name>
    <name type="common">Bark spider</name>
    <name type="synonym">Caerostris bankana</name>
    <dbReference type="NCBI Taxonomy" id="172846"/>
    <lineage>
        <taxon>Eukaryota</taxon>
        <taxon>Metazoa</taxon>
        <taxon>Ecdysozoa</taxon>
        <taxon>Arthropoda</taxon>
        <taxon>Chelicerata</taxon>
        <taxon>Arachnida</taxon>
        <taxon>Araneae</taxon>
        <taxon>Araneomorphae</taxon>
        <taxon>Entelegynae</taxon>
        <taxon>Araneoidea</taxon>
        <taxon>Araneidae</taxon>
        <taxon>Caerostris</taxon>
    </lineage>
</organism>
<dbReference type="Proteomes" id="UP001054945">
    <property type="component" value="Unassembled WGS sequence"/>
</dbReference>
<reference evidence="1 2" key="1">
    <citation type="submission" date="2021-06" db="EMBL/GenBank/DDBJ databases">
        <title>Caerostris extrusa draft genome.</title>
        <authorList>
            <person name="Kono N."/>
            <person name="Arakawa K."/>
        </authorList>
    </citation>
    <scope>NUCLEOTIDE SEQUENCE [LARGE SCALE GENOMIC DNA]</scope>
</reference>
<evidence type="ECO:0000313" key="1">
    <source>
        <dbReference type="EMBL" id="GIY79543.1"/>
    </source>
</evidence>
<gene>
    <name evidence="1" type="ORF">CEXT_342381</name>
</gene>
<evidence type="ECO:0000313" key="2">
    <source>
        <dbReference type="Proteomes" id="UP001054945"/>
    </source>
</evidence>
<protein>
    <recommendedName>
        <fullName evidence="3">Secreted protein</fullName>
    </recommendedName>
</protein>
<keyword evidence="2" id="KW-1185">Reference proteome</keyword>
<dbReference type="EMBL" id="BPLR01015902">
    <property type="protein sequence ID" value="GIY79543.1"/>
    <property type="molecule type" value="Genomic_DNA"/>
</dbReference>
<accession>A0AAV4WBF0</accession>
<comment type="caution">
    <text evidence="1">The sequence shown here is derived from an EMBL/GenBank/DDBJ whole genome shotgun (WGS) entry which is preliminary data.</text>
</comment>
<evidence type="ECO:0008006" key="3">
    <source>
        <dbReference type="Google" id="ProtNLM"/>
    </source>
</evidence>
<dbReference type="AlphaFoldDB" id="A0AAV4WBF0"/>
<name>A0AAV4WBF0_CAEEX</name>